<evidence type="ECO:0000313" key="8">
    <source>
        <dbReference type="Proteomes" id="UP000198661"/>
    </source>
</evidence>
<evidence type="ECO:0000259" key="6">
    <source>
        <dbReference type="PROSITE" id="PS51012"/>
    </source>
</evidence>
<keyword evidence="4 5" id="KW-0472">Membrane</keyword>
<dbReference type="InterPro" id="IPR052902">
    <property type="entry name" value="ABC-2_transporter"/>
</dbReference>
<feature type="transmembrane region" description="Helical" evidence="5">
    <location>
        <begin position="339"/>
        <end position="358"/>
    </location>
</feature>
<dbReference type="Proteomes" id="UP000198661">
    <property type="component" value="Unassembled WGS sequence"/>
</dbReference>
<accession>A0A1I2NKF9</accession>
<evidence type="ECO:0000256" key="3">
    <source>
        <dbReference type="ARBA" id="ARBA00022989"/>
    </source>
</evidence>
<comment type="subcellular location">
    <subcellularLocation>
        <location evidence="1">Membrane</location>
        <topology evidence="1">Multi-pass membrane protein</topology>
    </subcellularLocation>
</comment>
<evidence type="ECO:0000313" key="7">
    <source>
        <dbReference type="EMBL" id="SFG04475.1"/>
    </source>
</evidence>
<feature type="transmembrane region" description="Helical" evidence="5">
    <location>
        <begin position="225"/>
        <end position="243"/>
    </location>
</feature>
<proteinExistence type="predicted"/>
<dbReference type="Pfam" id="PF12698">
    <property type="entry name" value="ABC2_membrane_3"/>
    <property type="match status" value="1"/>
</dbReference>
<dbReference type="InterPro" id="IPR013525">
    <property type="entry name" value="ABC2_TM"/>
</dbReference>
<feature type="domain" description="ABC transmembrane type-2" evidence="6">
    <location>
        <begin position="134"/>
        <end position="364"/>
    </location>
</feature>
<keyword evidence="2 5" id="KW-0812">Transmembrane</keyword>
<dbReference type="OrthoDB" id="9788252at2"/>
<feature type="transmembrane region" description="Helical" evidence="5">
    <location>
        <begin position="285"/>
        <end position="303"/>
    </location>
</feature>
<reference evidence="7 8" key="1">
    <citation type="submission" date="2016-10" db="EMBL/GenBank/DDBJ databases">
        <authorList>
            <person name="de Groot N.N."/>
        </authorList>
    </citation>
    <scope>NUCLEOTIDE SEQUENCE [LARGE SCALE GENOMIC DNA]</scope>
    <source>
        <strain evidence="7 8">DSM 44945</strain>
    </source>
</reference>
<dbReference type="AlphaFoldDB" id="A0A1I2NKF9"/>
<feature type="transmembrane region" description="Helical" evidence="5">
    <location>
        <begin position="21"/>
        <end position="40"/>
    </location>
</feature>
<keyword evidence="3 5" id="KW-1133">Transmembrane helix</keyword>
<dbReference type="EMBL" id="FOOK01000013">
    <property type="protein sequence ID" value="SFG04475.1"/>
    <property type="molecule type" value="Genomic_DNA"/>
</dbReference>
<evidence type="ECO:0000256" key="1">
    <source>
        <dbReference type="ARBA" id="ARBA00004141"/>
    </source>
</evidence>
<evidence type="ECO:0000256" key="2">
    <source>
        <dbReference type="ARBA" id="ARBA00022692"/>
    </source>
</evidence>
<dbReference type="InterPro" id="IPR047817">
    <property type="entry name" value="ABC2_TM_bact-type"/>
</dbReference>
<dbReference type="GO" id="GO:0016020">
    <property type="term" value="C:membrane"/>
    <property type="evidence" value="ECO:0007669"/>
    <property type="project" value="UniProtKB-SubCell"/>
</dbReference>
<dbReference type="PROSITE" id="PS51012">
    <property type="entry name" value="ABC_TM2"/>
    <property type="match status" value="1"/>
</dbReference>
<dbReference type="PANTHER" id="PTHR43027">
    <property type="entry name" value="DOXORUBICIN RESISTANCE ABC TRANSPORTER PERMEASE PROTEIN DRRC-RELATED"/>
    <property type="match status" value="1"/>
</dbReference>
<evidence type="ECO:0000256" key="4">
    <source>
        <dbReference type="ARBA" id="ARBA00023136"/>
    </source>
</evidence>
<keyword evidence="8" id="KW-1185">Reference proteome</keyword>
<dbReference type="Gene3D" id="3.40.1710.10">
    <property type="entry name" value="abc type-2 transporter like domain"/>
    <property type="match status" value="1"/>
</dbReference>
<protein>
    <submittedName>
        <fullName evidence="7">ABC-2 type transport system permease protein</fullName>
    </submittedName>
</protein>
<sequence>MKAYLQLTKAQLLLFARNRNIVIWTLLFPIFMMLALGMLVGDGMRFQVRVAVADEDGSEASRQFVGELEKAEGLDPVPPSGGGPEMIRSGEADLVVVVKKGFGERVASPEKGETARLVALYYDKSNPAVAEIGTALVRQAVDRLNKRLVRFQPVVGMEEINVQSRPMSYVDFLVPGILSLMIMSNNLNGVAGTIASWRERGILRRMQGTPLSSGTFIAGQITARIILNAVQAIAVLLVAYFAFDVHVYGSWAALIFFILLGTLTFLSIGFIIASLARSPESAGPIAGLVSFPMIFVGGIFFPIRNLPDILQPLVEVIPIVHLTRALRDIMNAGAGMADLWMPTAALSAWLVVSFLVAAKTFRWDVE</sequence>
<dbReference type="PANTHER" id="PTHR43027:SF2">
    <property type="entry name" value="TRANSPORT PERMEASE PROTEIN"/>
    <property type="match status" value="1"/>
</dbReference>
<dbReference type="STRING" id="201973.SAMN04488025_11384"/>
<dbReference type="GO" id="GO:0140359">
    <property type="term" value="F:ABC-type transporter activity"/>
    <property type="evidence" value="ECO:0007669"/>
    <property type="project" value="InterPro"/>
</dbReference>
<name>A0A1I2NKF9_9BACL</name>
<organism evidence="7 8">
    <name type="scientific">Planifilum fulgidum</name>
    <dbReference type="NCBI Taxonomy" id="201973"/>
    <lineage>
        <taxon>Bacteria</taxon>
        <taxon>Bacillati</taxon>
        <taxon>Bacillota</taxon>
        <taxon>Bacilli</taxon>
        <taxon>Bacillales</taxon>
        <taxon>Thermoactinomycetaceae</taxon>
        <taxon>Planifilum</taxon>
    </lineage>
</organism>
<feature type="transmembrane region" description="Helical" evidence="5">
    <location>
        <begin position="172"/>
        <end position="197"/>
    </location>
</feature>
<evidence type="ECO:0000256" key="5">
    <source>
        <dbReference type="SAM" id="Phobius"/>
    </source>
</evidence>
<feature type="transmembrane region" description="Helical" evidence="5">
    <location>
        <begin position="249"/>
        <end position="273"/>
    </location>
</feature>
<dbReference type="RefSeq" id="WP_092038145.1">
    <property type="nucleotide sequence ID" value="NZ_FOOK01000013.1"/>
</dbReference>
<gene>
    <name evidence="7" type="ORF">SAMN04488025_11384</name>
</gene>